<evidence type="ECO:0000256" key="1">
    <source>
        <dbReference type="ARBA" id="ARBA00001798"/>
    </source>
</evidence>
<gene>
    <name evidence="12" type="ORF">RI543_001663</name>
</gene>
<dbReference type="GO" id="GO:0016567">
    <property type="term" value="P:protein ubiquitination"/>
    <property type="evidence" value="ECO:0007669"/>
    <property type="project" value="InterPro"/>
</dbReference>
<dbReference type="EC" id="2.3.2.31" evidence="2"/>
<reference evidence="13" key="1">
    <citation type="submission" date="2023-07" db="EMBL/GenBank/DDBJ databases">
        <title>A draft genome of Kazachstania heterogenica Y-27499.</title>
        <authorList>
            <person name="Donic C."/>
            <person name="Kralova J.S."/>
            <person name="Fidel L."/>
            <person name="Ben-Dor S."/>
            <person name="Jung S."/>
        </authorList>
    </citation>
    <scope>NUCLEOTIDE SEQUENCE [LARGE SCALE GENOMIC DNA]</scope>
    <source>
        <strain evidence="13">Y27499</strain>
    </source>
</reference>
<keyword evidence="4" id="KW-0479">Metal-binding</keyword>
<dbReference type="Proteomes" id="UP001306508">
    <property type="component" value="Unassembled WGS sequence"/>
</dbReference>
<dbReference type="InterPro" id="IPR044066">
    <property type="entry name" value="TRIAD_supradom"/>
</dbReference>
<dbReference type="CDD" id="cd20335">
    <property type="entry name" value="BRcat_RBR"/>
    <property type="match status" value="1"/>
</dbReference>
<dbReference type="GO" id="GO:0061630">
    <property type="term" value="F:ubiquitin protein ligase activity"/>
    <property type="evidence" value="ECO:0007669"/>
    <property type="project" value="UniProtKB-EC"/>
</dbReference>
<evidence type="ECO:0000256" key="4">
    <source>
        <dbReference type="ARBA" id="ARBA00022723"/>
    </source>
</evidence>
<evidence type="ECO:0000313" key="12">
    <source>
        <dbReference type="EMBL" id="KAK5780543.1"/>
    </source>
</evidence>
<comment type="catalytic activity">
    <reaction evidence="1">
        <text>[E2 ubiquitin-conjugating enzyme]-S-ubiquitinyl-L-cysteine + [acceptor protein]-L-lysine = [E2 ubiquitin-conjugating enzyme]-L-cysteine + [acceptor protein]-N(6)-ubiquitinyl-L-lysine.</text>
        <dbReference type="EC" id="2.3.2.31"/>
    </reaction>
</comment>
<evidence type="ECO:0000256" key="9">
    <source>
        <dbReference type="PROSITE-ProRule" id="PRU00175"/>
    </source>
</evidence>
<organism evidence="12 13">
    <name type="scientific">Arxiozyma heterogenica</name>
    <dbReference type="NCBI Taxonomy" id="278026"/>
    <lineage>
        <taxon>Eukaryota</taxon>
        <taxon>Fungi</taxon>
        <taxon>Dikarya</taxon>
        <taxon>Ascomycota</taxon>
        <taxon>Saccharomycotina</taxon>
        <taxon>Saccharomycetes</taxon>
        <taxon>Saccharomycetales</taxon>
        <taxon>Saccharomycetaceae</taxon>
        <taxon>Arxiozyma</taxon>
    </lineage>
</organism>
<dbReference type="Gene3D" id="3.30.40.10">
    <property type="entry name" value="Zinc/RING finger domain, C3HC4 (zinc finger)"/>
    <property type="match status" value="1"/>
</dbReference>
<dbReference type="SUPFAM" id="SSF57850">
    <property type="entry name" value="RING/U-box"/>
    <property type="match status" value="3"/>
</dbReference>
<evidence type="ECO:0000256" key="7">
    <source>
        <dbReference type="ARBA" id="ARBA00022786"/>
    </source>
</evidence>
<dbReference type="InterPro" id="IPR013083">
    <property type="entry name" value="Znf_RING/FYVE/PHD"/>
</dbReference>
<keyword evidence="7" id="KW-0833">Ubl conjugation pathway</keyword>
<accession>A0AAN7WNI5</accession>
<evidence type="ECO:0000256" key="6">
    <source>
        <dbReference type="ARBA" id="ARBA00022771"/>
    </source>
</evidence>
<evidence type="ECO:0000256" key="8">
    <source>
        <dbReference type="ARBA" id="ARBA00022833"/>
    </source>
</evidence>
<comment type="caution">
    <text evidence="12">The sequence shown here is derived from an EMBL/GenBank/DDBJ whole genome shotgun (WGS) entry which is preliminary data.</text>
</comment>
<protein>
    <recommendedName>
        <fullName evidence="2">RBR-type E3 ubiquitin transferase</fullName>
        <ecNumber evidence="2">2.3.2.31</ecNumber>
    </recommendedName>
</protein>
<sequence length="464" mass="54244">MSKYSNLKEDLKVLKDMYPEVELFFDMNAIDKNIVLRGKLQFDMFLPGDHLLVRCEGFEDLTLPKLSDNVLSFLINPEFYPSIEYGLKFAIHSSWMSKDDKTFIIKAINKEFSELTNPMSDSFDPTTPILMLLFDFLINDVSKLIFPKDIKICQAKESYNKFKLLLNIISKKEKERTNFNCCICMETKKGNKMVKLPCSNEEHHLCIDCLTSYYSTMINEGRMNNVRCPECEYHEIRLETFQDFQKMKKVLFTPTIPFEFFDGLLAQDICQRYRDIFFSQCAIKLSKYSPYSCCTCPRCEKWCIKNNLDDLMMECDNCKLTFCFDCLHSWHGYNNRCGKKVTIPEEVLEEYIDETEENSARKKAIETKYGKRMLTLAVSDYMAEKLLEIAINIEGSDLQRCPKCRCVVQRSEGCNRMKCEICGTLFCYLCGDSLYVDDCYKHFRDPKLPCYGRLFEGMPGTEDL</sequence>
<dbReference type="PROSITE" id="PS50089">
    <property type="entry name" value="ZF_RING_2"/>
    <property type="match status" value="1"/>
</dbReference>
<dbReference type="PROSITE" id="PS51873">
    <property type="entry name" value="TRIAD"/>
    <property type="match status" value="1"/>
</dbReference>
<dbReference type="InterPro" id="IPR031127">
    <property type="entry name" value="E3_UB_ligase_RBR"/>
</dbReference>
<dbReference type="PANTHER" id="PTHR11685">
    <property type="entry name" value="RBR FAMILY RING FINGER AND IBR DOMAIN-CONTAINING"/>
    <property type="match status" value="1"/>
</dbReference>
<keyword evidence="3" id="KW-0808">Transferase</keyword>
<dbReference type="AlphaFoldDB" id="A0AAN7WNI5"/>
<evidence type="ECO:0000313" key="13">
    <source>
        <dbReference type="Proteomes" id="UP001306508"/>
    </source>
</evidence>
<dbReference type="InterPro" id="IPR001841">
    <property type="entry name" value="Znf_RING"/>
</dbReference>
<evidence type="ECO:0000256" key="2">
    <source>
        <dbReference type="ARBA" id="ARBA00012251"/>
    </source>
</evidence>
<dbReference type="GO" id="GO:0008270">
    <property type="term" value="F:zinc ion binding"/>
    <property type="evidence" value="ECO:0007669"/>
    <property type="project" value="UniProtKB-KW"/>
</dbReference>
<dbReference type="InterPro" id="IPR002867">
    <property type="entry name" value="IBR_dom"/>
</dbReference>
<evidence type="ECO:0000256" key="3">
    <source>
        <dbReference type="ARBA" id="ARBA00022679"/>
    </source>
</evidence>
<keyword evidence="6 9" id="KW-0863">Zinc-finger</keyword>
<feature type="domain" description="RING-type" evidence="10">
    <location>
        <begin position="181"/>
        <end position="232"/>
    </location>
</feature>
<keyword evidence="13" id="KW-1185">Reference proteome</keyword>
<dbReference type="Pfam" id="PF01485">
    <property type="entry name" value="IBR"/>
    <property type="match status" value="1"/>
</dbReference>
<dbReference type="EMBL" id="JAWIZZ010000040">
    <property type="protein sequence ID" value="KAK5780543.1"/>
    <property type="molecule type" value="Genomic_DNA"/>
</dbReference>
<feature type="domain" description="RING-type" evidence="11">
    <location>
        <begin position="177"/>
        <end position="454"/>
    </location>
</feature>
<evidence type="ECO:0000259" key="11">
    <source>
        <dbReference type="PROSITE" id="PS51873"/>
    </source>
</evidence>
<proteinExistence type="predicted"/>
<evidence type="ECO:0000259" key="10">
    <source>
        <dbReference type="PROSITE" id="PS50089"/>
    </source>
</evidence>
<keyword evidence="5" id="KW-0677">Repeat</keyword>
<keyword evidence="8" id="KW-0862">Zinc</keyword>
<evidence type="ECO:0000256" key="5">
    <source>
        <dbReference type="ARBA" id="ARBA00022737"/>
    </source>
</evidence>
<name>A0AAN7WNI5_9SACH</name>
<dbReference type="CDD" id="cd23783">
    <property type="entry name" value="RWD_ScITT1-like"/>
    <property type="match status" value="1"/>
</dbReference>
<dbReference type="SMART" id="SM00647">
    <property type="entry name" value="IBR"/>
    <property type="match status" value="2"/>
</dbReference>
<dbReference type="Gene3D" id="1.20.120.1750">
    <property type="match status" value="1"/>
</dbReference>